<organism evidence="2 3">
    <name type="scientific">Hydnum rufescens UP504</name>
    <dbReference type="NCBI Taxonomy" id="1448309"/>
    <lineage>
        <taxon>Eukaryota</taxon>
        <taxon>Fungi</taxon>
        <taxon>Dikarya</taxon>
        <taxon>Basidiomycota</taxon>
        <taxon>Agaricomycotina</taxon>
        <taxon>Agaricomycetes</taxon>
        <taxon>Cantharellales</taxon>
        <taxon>Hydnaceae</taxon>
        <taxon>Hydnum</taxon>
    </lineage>
</organism>
<dbReference type="InterPro" id="IPR012171">
    <property type="entry name" value="Fatty_acid_desaturase"/>
</dbReference>
<protein>
    <recommendedName>
        <fullName evidence="1">Fatty acid desaturase domain-containing protein</fullName>
    </recommendedName>
</protein>
<keyword evidence="3" id="KW-1185">Reference proteome</keyword>
<dbReference type="Pfam" id="PF00487">
    <property type="entry name" value="FA_desaturase"/>
    <property type="match status" value="1"/>
</dbReference>
<dbReference type="PANTHER" id="PTHR32100">
    <property type="entry name" value="OMEGA-6 FATTY ACID DESATURASE, CHLOROPLASTIC"/>
    <property type="match status" value="1"/>
</dbReference>
<sequence length="400" mass="46557">MSIFEDGPEYKKRLQTDYTFPKATLKDIHAAVPKELRERSTLKGLAWAARDGLLCYLFYFVATHIDPLAQALKASNINPWAVFTIKWTLWATYWWFQGLVGGGIFCLGHDAGHGSLSDYKQVNHTVGFIAHTFILTPYYSWRQSHRLHHKSTASMERDENYVPKTRSRLGMAPESVMRRHDYQEILEETPIWTLFRMIIMQTMGWQLYLTYNTLGNPMYPDGTNHWLPSSALFQQSDRVPVIIGNVGLLLWSAFSPAFIKYYFIPYIFTNHWIVMFTYLQHTDPTAPHFRKDTWTFLRGAAATIDRPLMGWMGRFFLHNVSHDHVAHHFFCSVPFWNGPEVSKHVRKVLGEDYNSDSTNSWRALYRSFTLCEFVEDGDDVVFFKNREGKRVRKAAGEAEL</sequence>
<dbReference type="CDD" id="cd03507">
    <property type="entry name" value="Delta12-FADS-like"/>
    <property type="match status" value="1"/>
</dbReference>
<gene>
    <name evidence="2" type="ORF">BS47DRAFT_1318887</name>
</gene>
<evidence type="ECO:0000313" key="2">
    <source>
        <dbReference type="EMBL" id="KAF9511437.1"/>
    </source>
</evidence>
<dbReference type="EMBL" id="MU129000">
    <property type="protein sequence ID" value="KAF9511437.1"/>
    <property type="molecule type" value="Genomic_DNA"/>
</dbReference>
<accession>A0A9P6AT35</accession>
<comment type="caution">
    <text evidence="2">The sequence shown here is derived from an EMBL/GenBank/DDBJ whole genome shotgun (WGS) entry which is preliminary data.</text>
</comment>
<evidence type="ECO:0000259" key="1">
    <source>
        <dbReference type="Pfam" id="PF00487"/>
    </source>
</evidence>
<reference evidence="2" key="1">
    <citation type="journal article" date="2020" name="Nat. Commun.">
        <title>Large-scale genome sequencing of mycorrhizal fungi provides insights into the early evolution of symbiotic traits.</title>
        <authorList>
            <person name="Miyauchi S."/>
            <person name="Kiss E."/>
            <person name="Kuo A."/>
            <person name="Drula E."/>
            <person name="Kohler A."/>
            <person name="Sanchez-Garcia M."/>
            <person name="Morin E."/>
            <person name="Andreopoulos B."/>
            <person name="Barry K.W."/>
            <person name="Bonito G."/>
            <person name="Buee M."/>
            <person name="Carver A."/>
            <person name="Chen C."/>
            <person name="Cichocki N."/>
            <person name="Clum A."/>
            <person name="Culley D."/>
            <person name="Crous P.W."/>
            <person name="Fauchery L."/>
            <person name="Girlanda M."/>
            <person name="Hayes R.D."/>
            <person name="Keri Z."/>
            <person name="LaButti K."/>
            <person name="Lipzen A."/>
            <person name="Lombard V."/>
            <person name="Magnuson J."/>
            <person name="Maillard F."/>
            <person name="Murat C."/>
            <person name="Nolan M."/>
            <person name="Ohm R.A."/>
            <person name="Pangilinan J."/>
            <person name="Pereira M.F."/>
            <person name="Perotto S."/>
            <person name="Peter M."/>
            <person name="Pfister S."/>
            <person name="Riley R."/>
            <person name="Sitrit Y."/>
            <person name="Stielow J.B."/>
            <person name="Szollosi G."/>
            <person name="Zifcakova L."/>
            <person name="Stursova M."/>
            <person name="Spatafora J.W."/>
            <person name="Tedersoo L."/>
            <person name="Vaario L.M."/>
            <person name="Yamada A."/>
            <person name="Yan M."/>
            <person name="Wang P."/>
            <person name="Xu J."/>
            <person name="Bruns T."/>
            <person name="Baldrian P."/>
            <person name="Vilgalys R."/>
            <person name="Dunand C."/>
            <person name="Henrissat B."/>
            <person name="Grigoriev I.V."/>
            <person name="Hibbett D."/>
            <person name="Nagy L.G."/>
            <person name="Martin F.M."/>
        </authorList>
    </citation>
    <scope>NUCLEOTIDE SEQUENCE</scope>
    <source>
        <strain evidence="2">UP504</strain>
    </source>
</reference>
<dbReference type="GO" id="GO:0016491">
    <property type="term" value="F:oxidoreductase activity"/>
    <property type="evidence" value="ECO:0007669"/>
    <property type="project" value="InterPro"/>
</dbReference>
<dbReference type="AlphaFoldDB" id="A0A9P6AT35"/>
<name>A0A9P6AT35_9AGAM</name>
<dbReference type="Proteomes" id="UP000886523">
    <property type="component" value="Unassembled WGS sequence"/>
</dbReference>
<dbReference type="InterPro" id="IPR005804">
    <property type="entry name" value="FA_desaturase_dom"/>
</dbReference>
<dbReference type="GO" id="GO:0006629">
    <property type="term" value="P:lipid metabolic process"/>
    <property type="evidence" value="ECO:0007669"/>
    <property type="project" value="InterPro"/>
</dbReference>
<dbReference type="OrthoDB" id="1461976at2759"/>
<proteinExistence type="predicted"/>
<evidence type="ECO:0000313" key="3">
    <source>
        <dbReference type="Proteomes" id="UP000886523"/>
    </source>
</evidence>
<feature type="domain" description="Fatty acid desaturase" evidence="1">
    <location>
        <begin position="89"/>
        <end position="353"/>
    </location>
</feature>